<feature type="compositionally biased region" description="Low complexity" evidence="1">
    <location>
        <begin position="1"/>
        <end position="28"/>
    </location>
</feature>
<dbReference type="Proteomes" id="UP000274504">
    <property type="component" value="Unassembled WGS sequence"/>
</dbReference>
<feature type="transmembrane region" description="Helical" evidence="2">
    <location>
        <begin position="425"/>
        <end position="445"/>
    </location>
</feature>
<feature type="region of interest" description="Disordered" evidence="1">
    <location>
        <begin position="457"/>
        <end position="478"/>
    </location>
</feature>
<keyword evidence="2" id="KW-0812">Transmembrane</keyword>
<organism evidence="7">
    <name type="scientific">Hymenolepis diminuta</name>
    <name type="common">Rat tapeworm</name>
    <dbReference type="NCBI Taxonomy" id="6216"/>
    <lineage>
        <taxon>Eukaryota</taxon>
        <taxon>Metazoa</taxon>
        <taxon>Spiralia</taxon>
        <taxon>Lophotrochozoa</taxon>
        <taxon>Platyhelminthes</taxon>
        <taxon>Cestoda</taxon>
        <taxon>Eucestoda</taxon>
        <taxon>Cyclophyllidea</taxon>
        <taxon>Hymenolepididae</taxon>
        <taxon>Hymenolepis</taxon>
    </lineage>
</organism>
<dbReference type="EMBL" id="CABIJS010000022">
    <property type="protein sequence ID" value="VUZ39727.1"/>
    <property type="molecule type" value="Genomic_DNA"/>
</dbReference>
<evidence type="ECO:0000313" key="4">
    <source>
        <dbReference type="EMBL" id="VUZ39727.1"/>
    </source>
</evidence>
<feature type="compositionally biased region" description="Basic and acidic residues" evidence="1">
    <location>
        <begin position="110"/>
        <end position="148"/>
    </location>
</feature>
<evidence type="ECO:0000313" key="7">
    <source>
        <dbReference type="WBParaSite" id="HDID_0000467801-mRNA-1"/>
    </source>
</evidence>
<sequence>MSLQVLNPLPSPRCSPLLSPSNKNNSQSRQQYSPQFECRCSSAEFPASAEPPQLPSAYKGPTSITPTIHRPETTYFPVSMATSKGDDLSRRVRFRPSPLPVITTIVTSVSEDKSSNEGETTKEDCTAPKEGKGEENKEERKEKNKKEDEPIESLQVPKINEIITTISAHTTSTTSTTTANHIASRFHFPNRRKSSAPIGIRVDPADFQTDVTVATATVNVVPTSDNLLANVTRKINILQRQSTIDEKNFGSKVAQDRHGRISLRPSLHVLSAIRSSLKSADDSAAPVNPLPNGVIKSSTFDSPHAPYSSSQLPSRRLTRFSTLLRASGDVSAETETTELSGGGDLNASVNEFLPDHRAVLMEVLCCCCCCSNQCCDPNGAYNSRTNGSYLANSGRSHRDSGGRGDSSNSERRRGDYSNLIENHRLARLVTFLSILAILILVFWYIGKLILEQQSGLKTNSSSSSSPTISLSSLDWGDD</sequence>
<accession>A0A0R3SIB3</accession>
<name>A0A0R3SIB3_HYMDI</name>
<keyword evidence="6" id="KW-1185">Reference proteome</keyword>
<dbReference type="WBParaSite" id="HDID_0000467801-mRNA-1">
    <property type="protein sequence ID" value="HDID_0000467801-mRNA-1"/>
    <property type="gene ID" value="HDID_0000467801"/>
</dbReference>
<feature type="compositionally biased region" description="Low complexity" evidence="1">
    <location>
        <begin position="460"/>
        <end position="472"/>
    </location>
</feature>
<protein>
    <submittedName>
        <fullName evidence="7">SUN domain-containing protein</fullName>
    </submittedName>
</protein>
<evidence type="ECO:0000313" key="5">
    <source>
        <dbReference type="Proteomes" id="UP000274504"/>
    </source>
</evidence>
<reference evidence="7" key="1">
    <citation type="submission" date="2017-02" db="UniProtKB">
        <authorList>
            <consortium name="WormBaseParasite"/>
        </authorList>
    </citation>
    <scope>IDENTIFICATION</scope>
</reference>
<keyword evidence="2" id="KW-0472">Membrane</keyword>
<feature type="compositionally biased region" description="Basic and acidic residues" evidence="1">
    <location>
        <begin position="396"/>
        <end position="413"/>
    </location>
</feature>
<gene>
    <name evidence="3" type="ORF">HDID_LOCUS4676</name>
    <name evidence="4" type="ORF">WMSIL1_LOCUS1122</name>
</gene>
<evidence type="ECO:0000256" key="1">
    <source>
        <dbReference type="SAM" id="MobiDB-lite"/>
    </source>
</evidence>
<evidence type="ECO:0000256" key="2">
    <source>
        <dbReference type="SAM" id="Phobius"/>
    </source>
</evidence>
<dbReference type="AlphaFoldDB" id="A0A0R3SIB3"/>
<evidence type="ECO:0000313" key="3">
    <source>
        <dbReference type="EMBL" id="VDL53352.1"/>
    </source>
</evidence>
<proteinExistence type="predicted"/>
<reference evidence="4 6" key="3">
    <citation type="submission" date="2019-07" db="EMBL/GenBank/DDBJ databases">
        <authorList>
            <person name="Jastrzebski P J."/>
            <person name="Paukszto L."/>
            <person name="Jastrzebski P J."/>
        </authorList>
    </citation>
    <scope>NUCLEOTIDE SEQUENCE [LARGE SCALE GENOMIC DNA]</scope>
    <source>
        <strain evidence="4 6">WMS-il1</strain>
    </source>
</reference>
<evidence type="ECO:0000313" key="6">
    <source>
        <dbReference type="Proteomes" id="UP000321570"/>
    </source>
</evidence>
<feature type="region of interest" description="Disordered" evidence="1">
    <location>
        <begin position="391"/>
        <end position="413"/>
    </location>
</feature>
<reference evidence="3 5" key="2">
    <citation type="submission" date="2018-11" db="EMBL/GenBank/DDBJ databases">
        <authorList>
            <consortium name="Pathogen Informatics"/>
        </authorList>
    </citation>
    <scope>NUCLEOTIDE SEQUENCE [LARGE SCALE GENOMIC DNA]</scope>
</reference>
<feature type="region of interest" description="Disordered" evidence="1">
    <location>
        <begin position="1"/>
        <end position="92"/>
    </location>
</feature>
<dbReference type="Proteomes" id="UP000321570">
    <property type="component" value="Unassembled WGS sequence"/>
</dbReference>
<keyword evidence="2" id="KW-1133">Transmembrane helix</keyword>
<dbReference type="OrthoDB" id="6275813at2759"/>
<dbReference type="EMBL" id="UYSG01001901">
    <property type="protein sequence ID" value="VDL53352.1"/>
    <property type="molecule type" value="Genomic_DNA"/>
</dbReference>
<feature type="region of interest" description="Disordered" evidence="1">
    <location>
        <begin position="105"/>
        <end position="151"/>
    </location>
</feature>